<evidence type="ECO:0000256" key="1">
    <source>
        <dbReference type="ARBA" id="ARBA00004141"/>
    </source>
</evidence>
<name>A0A420J3W4_9PEZI</name>
<dbReference type="SUPFAM" id="SSF103473">
    <property type="entry name" value="MFS general substrate transporter"/>
    <property type="match status" value="1"/>
</dbReference>
<dbReference type="InterPro" id="IPR005828">
    <property type="entry name" value="MFS_sugar_transport-like"/>
</dbReference>
<dbReference type="InterPro" id="IPR036259">
    <property type="entry name" value="MFS_trans_sf"/>
</dbReference>
<evidence type="ECO:0000256" key="5">
    <source>
        <dbReference type="ARBA" id="ARBA00023136"/>
    </source>
</evidence>
<evidence type="ECO:0000259" key="7">
    <source>
        <dbReference type="PROSITE" id="PS50850"/>
    </source>
</evidence>
<feature type="transmembrane region" description="Helical" evidence="6">
    <location>
        <begin position="166"/>
        <end position="185"/>
    </location>
</feature>
<feature type="transmembrane region" description="Helical" evidence="6">
    <location>
        <begin position="344"/>
        <end position="367"/>
    </location>
</feature>
<feature type="transmembrane region" description="Helical" evidence="6">
    <location>
        <begin position="410"/>
        <end position="430"/>
    </location>
</feature>
<dbReference type="GO" id="GO:0005351">
    <property type="term" value="F:carbohydrate:proton symporter activity"/>
    <property type="evidence" value="ECO:0007669"/>
    <property type="project" value="TreeGrafter"/>
</dbReference>
<organism evidence="8 9">
    <name type="scientific">Golovinomyces cichoracearum</name>
    <dbReference type="NCBI Taxonomy" id="62708"/>
    <lineage>
        <taxon>Eukaryota</taxon>
        <taxon>Fungi</taxon>
        <taxon>Dikarya</taxon>
        <taxon>Ascomycota</taxon>
        <taxon>Pezizomycotina</taxon>
        <taxon>Leotiomycetes</taxon>
        <taxon>Erysiphales</taxon>
        <taxon>Erysiphaceae</taxon>
        <taxon>Golovinomyces</taxon>
    </lineage>
</organism>
<dbReference type="InterPro" id="IPR005829">
    <property type="entry name" value="Sugar_transporter_CS"/>
</dbReference>
<reference evidence="8 9" key="1">
    <citation type="journal article" date="2018" name="BMC Genomics">
        <title>Comparative genome analyses reveal sequence features reflecting distinct modes of host-adaptation between dicot and monocot powdery mildew.</title>
        <authorList>
            <person name="Wu Y."/>
            <person name="Ma X."/>
            <person name="Pan Z."/>
            <person name="Kale S.D."/>
            <person name="Song Y."/>
            <person name="King H."/>
            <person name="Zhang Q."/>
            <person name="Presley C."/>
            <person name="Deng X."/>
            <person name="Wei C.I."/>
            <person name="Xiao S."/>
        </authorList>
    </citation>
    <scope>NUCLEOTIDE SEQUENCE [LARGE SCALE GENOMIC DNA]</scope>
    <source>
        <strain evidence="8">UMSG1</strain>
    </source>
</reference>
<feature type="domain" description="Major facilitator superfamily (MFS) profile" evidence="7">
    <location>
        <begin position="91"/>
        <end position="529"/>
    </location>
</feature>
<dbReference type="PROSITE" id="PS50850">
    <property type="entry name" value="MFS"/>
    <property type="match status" value="1"/>
</dbReference>
<dbReference type="PANTHER" id="PTHR48022:SF51">
    <property type="entry name" value="ALPHA-GLUCOSIDE TRANSPORTER, PUTATIVE (AFU_ORTHOLOGUE AFUA_6G11920)-RELATED"/>
    <property type="match status" value="1"/>
</dbReference>
<comment type="similarity">
    <text evidence="2">Belongs to the major facilitator superfamily. Sugar transporter (TC 2.A.1.1) family.</text>
</comment>
<feature type="transmembrane region" description="Helical" evidence="6">
    <location>
        <begin position="135"/>
        <end position="159"/>
    </location>
</feature>
<feature type="transmembrane region" description="Helical" evidence="6">
    <location>
        <begin position="507"/>
        <end position="525"/>
    </location>
</feature>
<evidence type="ECO:0000256" key="3">
    <source>
        <dbReference type="ARBA" id="ARBA00022692"/>
    </source>
</evidence>
<evidence type="ECO:0000313" key="8">
    <source>
        <dbReference type="EMBL" id="RKF81496.1"/>
    </source>
</evidence>
<evidence type="ECO:0000256" key="2">
    <source>
        <dbReference type="ARBA" id="ARBA00010992"/>
    </source>
</evidence>
<accession>A0A420J3W4</accession>
<feature type="transmembrane region" description="Helical" evidence="6">
    <location>
        <begin position="93"/>
        <end position="115"/>
    </location>
</feature>
<feature type="transmembrane region" description="Helical" evidence="6">
    <location>
        <begin position="191"/>
        <end position="213"/>
    </location>
</feature>
<dbReference type="FunFam" id="1.20.1250.20:FF:000078">
    <property type="entry name" value="MFS maltose transporter, putative"/>
    <property type="match status" value="1"/>
</dbReference>
<dbReference type="Proteomes" id="UP000285326">
    <property type="component" value="Unassembled WGS sequence"/>
</dbReference>
<comment type="caution">
    <text evidence="8">The sequence shown here is derived from an EMBL/GenBank/DDBJ whole genome shotgun (WGS) entry which is preliminary data.</text>
</comment>
<dbReference type="InterPro" id="IPR050360">
    <property type="entry name" value="MFS_Sugar_Transporters"/>
</dbReference>
<feature type="transmembrane region" description="Helical" evidence="6">
    <location>
        <begin position="257"/>
        <end position="278"/>
    </location>
</feature>
<dbReference type="InterPro" id="IPR020846">
    <property type="entry name" value="MFS_dom"/>
</dbReference>
<feature type="transmembrane region" description="Helical" evidence="6">
    <location>
        <begin position="225"/>
        <end position="245"/>
    </location>
</feature>
<keyword evidence="5 6" id="KW-0472">Membrane</keyword>
<evidence type="ECO:0000256" key="4">
    <source>
        <dbReference type="ARBA" id="ARBA00022989"/>
    </source>
</evidence>
<dbReference type="GO" id="GO:0016020">
    <property type="term" value="C:membrane"/>
    <property type="evidence" value="ECO:0007669"/>
    <property type="project" value="UniProtKB-SubCell"/>
</dbReference>
<sequence>MSNRLSLKSIWKGLASSKKKNRSSNKENLDYEIKIPYRNDAFTKEQLARNFNEAQSKETWKEALRCNPKALMWCRSISFHQSRVVYIDKAQGCYVLFTCVMWGYDGLASNIVLSIPQFRKDYGKPFEDQYIIAPIWQLILAGGTLIGLLLGGISTGVVANRYGRRLCLFCSYMLTVVGVFLQWFSPGNLPLLFGGKFLTGIPLGVFITIAPTYCSEIAPLALRGAVTSAVNWSIVLGQCLAYFVLRQTQYIPGQSSYLTLFAVQWPFAAFALGFIYWFPESPYHLIARGQLSLARKNCYRFHNSKFDVEGYLAAIQIDLDNQSQIQTEANYKECFRGTNRIRTLIAISTFFIQSVSGVSWIIGYMAYFLQLGGLSVSESFNATAGLSVLSLVGNMTGWYFIEAFGRRRTALYGSLFLTVSLFMIGISSLIPRGIWAQVFFMGTWSFIFQSTIGSVAWPIISEVSKSSLRGHTQALATITQGVVGAIGGVLLPFAINPDAGNLGGKIGFIYGTILGGSCIGVWYWYPETKGRSFEEIERLFEMDVKPRNFEKTVLES</sequence>
<feature type="transmembrane region" description="Helical" evidence="6">
    <location>
        <begin position="472"/>
        <end position="495"/>
    </location>
</feature>
<evidence type="ECO:0000313" key="9">
    <source>
        <dbReference type="Proteomes" id="UP000285326"/>
    </source>
</evidence>
<keyword evidence="4 6" id="KW-1133">Transmembrane helix</keyword>
<feature type="transmembrane region" description="Helical" evidence="6">
    <location>
        <begin position="436"/>
        <end position="460"/>
    </location>
</feature>
<gene>
    <name evidence="8" type="ORF">GcM1_182021</name>
</gene>
<protein>
    <submittedName>
        <fullName evidence="8">General alpha-glucoside permease</fullName>
    </submittedName>
</protein>
<proteinExistence type="inferred from homology"/>
<dbReference type="PROSITE" id="PS00217">
    <property type="entry name" value="SUGAR_TRANSPORT_2"/>
    <property type="match status" value="1"/>
</dbReference>
<dbReference type="Gene3D" id="1.20.1250.20">
    <property type="entry name" value="MFS general substrate transporter like domains"/>
    <property type="match status" value="1"/>
</dbReference>
<feature type="transmembrane region" description="Helical" evidence="6">
    <location>
        <begin position="379"/>
        <end position="401"/>
    </location>
</feature>
<dbReference type="PANTHER" id="PTHR48022">
    <property type="entry name" value="PLASTIDIC GLUCOSE TRANSPORTER 4"/>
    <property type="match status" value="1"/>
</dbReference>
<evidence type="ECO:0000256" key="6">
    <source>
        <dbReference type="SAM" id="Phobius"/>
    </source>
</evidence>
<keyword evidence="3 6" id="KW-0812">Transmembrane</keyword>
<dbReference type="AlphaFoldDB" id="A0A420J3W4"/>
<comment type="subcellular location">
    <subcellularLocation>
        <location evidence="1">Membrane</location>
        <topology evidence="1">Multi-pass membrane protein</topology>
    </subcellularLocation>
</comment>
<dbReference type="Pfam" id="PF00083">
    <property type="entry name" value="Sugar_tr"/>
    <property type="match status" value="1"/>
</dbReference>
<dbReference type="EMBL" id="MCBS01018227">
    <property type="protein sequence ID" value="RKF81496.1"/>
    <property type="molecule type" value="Genomic_DNA"/>
</dbReference>